<keyword evidence="3" id="KW-0547">Nucleotide-binding</keyword>
<dbReference type="GO" id="GO:0007254">
    <property type="term" value="P:JNK cascade"/>
    <property type="evidence" value="ECO:0007669"/>
    <property type="project" value="TreeGrafter"/>
</dbReference>
<evidence type="ECO:0000256" key="2">
    <source>
        <dbReference type="ARBA" id="ARBA00022679"/>
    </source>
</evidence>
<dbReference type="PANTHER" id="PTHR46716:SF1">
    <property type="entry name" value="MITOGEN-ACTIVATED PROTEIN KINASE KINASE KINASE 7"/>
    <property type="match status" value="1"/>
</dbReference>
<dbReference type="Proteomes" id="UP000022910">
    <property type="component" value="Unassembled WGS sequence"/>
</dbReference>
<evidence type="ECO:0000256" key="1">
    <source>
        <dbReference type="ARBA" id="ARBA00022527"/>
    </source>
</evidence>
<protein>
    <submittedName>
        <fullName evidence="7">Cdc15p</fullName>
    </submittedName>
</protein>
<dbReference type="Gene3D" id="1.10.510.10">
    <property type="entry name" value="Transferase(Phosphotransferase) domain 1"/>
    <property type="match status" value="1"/>
</dbReference>
<dbReference type="PANTHER" id="PTHR46716">
    <property type="entry name" value="MITOGEN-ACTIVATED PROTEIN KINASE KINASE KINASE 7"/>
    <property type="match status" value="1"/>
</dbReference>
<organism evidence="7 8">
    <name type="scientific">Rhizophagus irregularis (strain DAOM 197198w)</name>
    <name type="common">Glomus intraradices</name>
    <dbReference type="NCBI Taxonomy" id="1432141"/>
    <lineage>
        <taxon>Eukaryota</taxon>
        <taxon>Fungi</taxon>
        <taxon>Fungi incertae sedis</taxon>
        <taxon>Mucoromycota</taxon>
        <taxon>Glomeromycotina</taxon>
        <taxon>Glomeromycetes</taxon>
        <taxon>Glomerales</taxon>
        <taxon>Glomeraceae</taxon>
        <taxon>Rhizophagus</taxon>
    </lineage>
</organism>
<evidence type="ECO:0000259" key="6">
    <source>
        <dbReference type="PROSITE" id="PS50011"/>
    </source>
</evidence>
<keyword evidence="4" id="KW-0418">Kinase</keyword>
<feature type="domain" description="Protein kinase" evidence="6">
    <location>
        <begin position="113"/>
        <end position="386"/>
    </location>
</feature>
<dbReference type="HOGENOM" id="CLU_000288_7_34_1"/>
<dbReference type="InterPro" id="IPR011009">
    <property type="entry name" value="Kinase-like_dom_sf"/>
</dbReference>
<dbReference type="OrthoDB" id="2403823at2759"/>
<dbReference type="InterPro" id="IPR001245">
    <property type="entry name" value="Ser-Thr/Tyr_kinase_cat_dom"/>
</dbReference>
<evidence type="ECO:0000313" key="7">
    <source>
        <dbReference type="EMBL" id="EXX67032.1"/>
    </source>
</evidence>
<keyword evidence="5" id="KW-0067">ATP-binding</keyword>
<evidence type="ECO:0000256" key="5">
    <source>
        <dbReference type="ARBA" id="ARBA00022840"/>
    </source>
</evidence>
<proteinExistence type="predicted"/>
<sequence length="463" mass="53309">MACKLDSAKNLFKYPRYAIPAPSEGKEVNEEDPYEVVYIDDLDKRKAAFGICFQCNEPGTGNNWCRPCNAKRFREEFKNWTSGNKIIDEFIQESQLNAVYYTQFLEWVPFDKFKDVTYVARGGFGKIYRAIWHEGHISFWKHKEQKWMRQSNIVALKSLDGSSDISIDFINEIRSHLQISVVHDIIECYGITQDPASKDYMMILEFCGDGNLRNYVANSKEYIPYDEKTYDLYQIVKGLKSIHDAGKVHKDFHSGNILCENVGTCIAMYISDLGLCRPVAEQLESGKIYGVLPYVAPEVLHGKQYSPAADIYSFGIVMNEFLSEEYPFGNIPHNYALIKNILNGTRPEISEHVPKFLVDVIMKCWNAKAEDRPTAKELVHVFGKWIDEKDDENSEIYFQIKKGDEKYEECKSKNISKNTSSINALINKSDDNSFKFTQTHPQAIYTSRNLDFEISSDIELKLD</sequence>
<dbReference type="Pfam" id="PF07714">
    <property type="entry name" value="PK_Tyr_Ser-Thr"/>
    <property type="match status" value="1"/>
</dbReference>
<dbReference type="SUPFAM" id="SSF56112">
    <property type="entry name" value="Protein kinase-like (PK-like)"/>
    <property type="match status" value="1"/>
</dbReference>
<accession>A0A015JC03</accession>
<gene>
    <name evidence="7" type="ORF">RirG_118110</name>
</gene>
<keyword evidence="2" id="KW-0808">Transferase</keyword>
<dbReference type="GO" id="GO:0006955">
    <property type="term" value="P:immune response"/>
    <property type="evidence" value="ECO:0007669"/>
    <property type="project" value="TreeGrafter"/>
</dbReference>
<dbReference type="GO" id="GO:0005524">
    <property type="term" value="F:ATP binding"/>
    <property type="evidence" value="ECO:0007669"/>
    <property type="project" value="UniProtKB-KW"/>
</dbReference>
<name>A0A015JC03_RHIIW</name>
<comment type="caution">
    <text evidence="7">The sequence shown here is derived from an EMBL/GenBank/DDBJ whole genome shotgun (WGS) entry which is preliminary data.</text>
</comment>
<dbReference type="InterPro" id="IPR000719">
    <property type="entry name" value="Prot_kinase_dom"/>
</dbReference>
<dbReference type="EMBL" id="JEMT01018075">
    <property type="protein sequence ID" value="EXX67032.1"/>
    <property type="molecule type" value="Genomic_DNA"/>
</dbReference>
<evidence type="ECO:0000313" key="8">
    <source>
        <dbReference type="Proteomes" id="UP000022910"/>
    </source>
</evidence>
<dbReference type="GO" id="GO:0004709">
    <property type="term" value="F:MAP kinase kinase kinase activity"/>
    <property type="evidence" value="ECO:0007669"/>
    <property type="project" value="TreeGrafter"/>
</dbReference>
<evidence type="ECO:0000256" key="3">
    <source>
        <dbReference type="ARBA" id="ARBA00022741"/>
    </source>
</evidence>
<keyword evidence="1" id="KW-0723">Serine/threonine-protein kinase</keyword>
<reference evidence="7 8" key="1">
    <citation type="submission" date="2014-02" db="EMBL/GenBank/DDBJ databases">
        <title>Single nucleus genome sequencing reveals high similarity among nuclei of an endomycorrhizal fungus.</title>
        <authorList>
            <person name="Lin K."/>
            <person name="Geurts R."/>
            <person name="Zhang Z."/>
            <person name="Limpens E."/>
            <person name="Saunders D.G."/>
            <person name="Mu D."/>
            <person name="Pang E."/>
            <person name="Cao H."/>
            <person name="Cha H."/>
            <person name="Lin T."/>
            <person name="Zhou Q."/>
            <person name="Shang Y."/>
            <person name="Li Y."/>
            <person name="Ivanov S."/>
            <person name="Sharma T."/>
            <person name="Velzen R.V."/>
            <person name="Ruijter N.D."/>
            <person name="Aanen D.K."/>
            <person name="Win J."/>
            <person name="Kamoun S."/>
            <person name="Bisseling T."/>
            <person name="Huang S."/>
        </authorList>
    </citation>
    <scope>NUCLEOTIDE SEQUENCE [LARGE SCALE GENOMIC DNA]</scope>
    <source>
        <strain evidence="8">DAOM197198w</strain>
    </source>
</reference>
<dbReference type="AlphaFoldDB" id="A0A015JC03"/>
<dbReference type="PROSITE" id="PS50011">
    <property type="entry name" value="PROTEIN_KINASE_DOM"/>
    <property type="match status" value="1"/>
</dbReference>
<evidence type="ECO:0000256" key="4">
    <source>
        <dbReference type="ARBA" id="ARBA00022777"/>
    </source>
</evidence>
<keyword evidence="8" id="KW-1185">Reference proteome</keyword>